<feature type="region of interest" description="Disordered" evidence="1">
    <location>
        <begin position="1"/>
        <end position="33"/>
    </location>
</feature>
<dbReference type="Proteomes" id="UP001596096">
    <property type="component" value="Unassembled WGS sequence"/>
</dbReference>
<sequence>MSRSSSTASRPAASTVARISRSGARSCPSISRTPPVRMVITLTLWTTMSCSSRAMRARSAETASRASSSPRPAARTASAR</sequence>
<evidence type="ECO:0000256" key="1">
    <source>
        <dbReference type="SAM" id="MobiDB-lite"/>
    </source>
</evidence>
<feature type="compositionally biased region" description="Low complexity" evidence="1">
    <location>
        <begin position="60"/>
        <end position="80"/>
    </location>
</feature>
<reference evidence="3" key="1">
    <citation type="journal article" date="2019" name="Int. J. Syst. Evol. Microbiol.">
        <title>The Global Catalogue of Microorganisms (GCM) 10K type strain sequencing project: providing services to taxonomists for standard genome sequencing and annotation.</title>
        <authorList>
            <consortium name="The Broad Institute Genomics Platform"/>
            <consortium name="The Broad Institute Genome Sequencing Center for Infectious Disease"/>
            <person name="Wu L."/>
            <person name="Ma J."/>
        </authorList>
    </citation>
    <scope>NUCLEOTIDE SEQUENCE [LARGE SCALE GENOMIC DNA]</scope>
    <source>
        <strain evidence="3">CGMCC 4.7106</strain>
    </source>
</reference>
<dbReference type="RefSeq" id="WP_246641108.1">
    <property type="nucleotide sequence ID" value="NZ_JAHKRN010000058.1"/>
</dbReference>
<comment type="caution">
    <text evidence="2">The sequence shown here is derived from an EMBL/GenBank/DDBJ whole genome shotgun (WGS) entry which is preliminary data.</text>
</comment>
<protein>
    <submittedName>
        <fullName evidence="2">Uncharacterized protein</fullName>
    </submittedName>
</protein>
<accession>A0ABW1BMN3</accession>
<name>A0ABW1BMN3_9ACTN</name>
<evidence type="ECO:0000313" key="3">
    <source>
        <dbReference type="Proteomes" id="UP001596096"/>
    </source>
</evidence>
<dbReference type="EMBL" id="JBHSNW010000002">
    <property type="protein sequence ID" value="MFC5814365.1"/>
    <property type="molecule type" value="Genomic_DNA"/>
</dbReference>
<gene>
    <name evidence="2" type="ORF">ACFPUY_04675</name>
</gene>
<keyword evidence="3" id="KW-1185">Reference proteome</keyword>
<evidence type="ECO:0000313" key="2">
    <source>
        <dbReference type="EMBL" id="MFC5814365.1"/>
    </source>
</evidence>
<proteinExistence type="predicted"/>
<organism evidence="2 3">
    <name type="scientific">Nonomuraea harbinensis</name>
    <dbReference type="NCBI Taxonomy" id="1286938"/>
    <lineage>
        <taxon>Bacteria</taxon>
        <taxon>Bacillati</taxon>
        <taxon>Actinomycetota</taxon>
        <taxon>Actinomycetes</taxon>
        <taxon>Streptosporangiales</taxon>
        <taxon>Streptosporangiaceae</taxon>
        <taxon>Nonomuraea</taxon>
    </lineage>
</organism>
<feature type="region of interest" description="Disordered" evidence="1">
    <location>
        <begin position="51"/>
        <end position="80"/>
    </location>
</feature>
<feature type="compositionally biased region" description="Low complexity" evidence="1">
    <location>
        <begin position="1"/>
        <end position="18"/>
    </location>
</feature>